<proteinExistence type="inferred from homology"/>
<evidence type="ECO:0000313" key="14">
    <source>
        <dbReference type="Proteomes" id="UP000254808"/>
    </source>
</evidence>
<evidence type="ECO:0000256" key="4">
    <source>
        <dbReference type="ARBA" id="ARBA00012568"/>
    </source>
</evidence>
<keyword evidence="11" id="KW-1133">Transmembrane helix</keyword>
<dbReference type="AlphaFoldDB" id="A0A345UJB8"/>
<evidence type="ECO:0000256" key="9">
    <source>
        <dbReference type="ARBA" id="ARBA00022801"/>
    </source>
</evidence>
<evidence type="ECO:0000256" key="1">
    <source>
        <dbReference type="ARBA" id="ARBA00001585"/>
    </source>
</evidence>
<keyword evidence="8" id="KW-0645">Protease</keyword>
<dbReference type="EMBL" id="CP027806">
    <property type="protein sequence ID" value="AXJ00570.1"/>
    <property type="molecule type" value="Genomic_DNA"/>
</dbReference>
<name>A0A345UJB8_9BACT</name>
<dbReference type="Pfam" id="PF00561">
    <property type="entry name" value="Abhydrolase_1"/>
    <property type="match status" value="1"/>
</dbReference>
<keyword evidence="9" id="KW-0378">Hydrolase</keyword>
<dbReference type="Proteomes" id="UP000254808">
    <property type="component" value="Chromosome"/>
</dbReference>
<evidence type="ECO:0000256" key="2">
    <source>
        <dbReference type="ARBA" id="ARBA00004496"/>
    </source>
</evidence>
<comment type="similarity">
    <text evidence="3">Belongs to the peptidase S33 family.</text>
</comment>
<dbReference type="InterPro" id="IPR029058">
    <property type="entry name" value="AB_hydrolase_fold"/>
</dbReference>
<dbReference type="KEGG" id="cprv:CYPRO_1313"/>
<keyword evidence="7" id="KW-0963">Cytoplasm</keyword>
<comment type="catalytic activity">
    <reaction evidence="1">
        <text>Release of N-terminal proline from a peptide.</text>
        <dbReference type="EC" id="3.4.11.5"/>
    </reaction>
</comment>
<dbReference type="GO" id="GO:0006508">
    <property type="term" value="P:proteolysis"/>
    <property type="evidence" value="ECO:0007669"/>
    <property type="project" value="UniProtKB-KW"/>
</dbReference>
<evidence type="ECO:0000313" key="13">
    <source>
        <dbReference type="EMBL" id="AXJ00570.1"/>
    </source>
</evidence>
<accession>A0A345UJB8</accession>
<comment type="subcellular location">
    <subcellularLocation>
        <location evidence="2">Cytoplasm</location>
    </subcellularLocation>
</comment>
<dbReference type="OrthoDB" id="9796770at2"/>
<evidence type="ECO:0000256" key="5">
    <source>
        <dbReference type="ARBA" id="ARBA00021843"/>
    </source>
</evidence>
<dbReference type="PANTHER" id="PTHR43722:SF1">
    <property type="entry name" value="PROLINE IMINOPEPTIDASE"/>
    <property type="match status" value="1"/>
</dbReference>
<dbReference type="EC" id="3.4.11.5" evidence="4"/>
<keyword evidence="6" id="KW-0031">Aminopeptidase</keyword>
<dbReference type="GO" id="GO:0005737">
    <property type="term" value="C:cytoplasm"/>
    <property type="evidence" value="ECO:0007669"/>
    <property type="project" value="UniProtKB-SubCell"/>
</dbReference>
<keyword evidence="11" id="KW-0472">Membrane</keyword>
<evidence type="ECO:0000256" key="6">
    <source>
        <dbReference type="ARBA" id="ARBA00022438"/>
    </source>
</evidence>
<evidence type="ECO:0000256" key="10">
    <source>
        <dbReference type="ARBA" id="ARBA00029605"/>
    </source>
</evidence>
<gene>
    <name evidence="13" type="ORF">CYPRO_1313</name>
</gene>
<dbReference type="SUPFAM" id="SSF53474">
    <property type="entry name" value="alpha/beta-Hydrolases"/>
    <property type="match status" value="1"/>
</dbReference>
<dbReference type="RefSeq" id="WP_114983835.1">
    <property type="nucleotide sequence ID" value="NZ_CP027806.1"/>
</dbReference>
<protein>
    <recommendedName>
        <fullName evidence="5">Proline iminopeptidase</fullName>
        <ecNumber evidence="4">3.4.11.5</ecNumber>
    </recommendedName>
    <alternativeName>
        <fullName evidence="10">Prolyl aminopeptidase</fullName>
    </alternativeName>
</protein>
<evidence type="ECO:0000259" key="12">
    <source>
        <dbReference type="Pfam" id="PF00561"/>
    </source>
</evidence>
<dbReference type="InterPro" id="IPR002410">
    <property type="entry name" value="Peptidase_S33"/>
</dbReference>
<dbReference type="Gene3D" id="3.40.50.1820">
    <property type="entry name" value="alpha/beta hydrolase"/>
    <property type="match status" value="1"/>
</dbReference>
<dbReference type="InterPro" id="IPR000073">
    <property type="entry name" value="AB_hydrolase_1"/>
</dbReference>
<keyword evidence="14" id="KW-1185">Reference proteome</keyword>
<dbReference type="InterPro" id="IPR005944">
    <property type="entry name" value="Pro_iminopeptidase"/>
</dbReference>
<evidence type="ECO:0000256" key="7">
    <source>
        <dbReference type="ARBA" id="ARBA00022490"/>
    </source>
</evidence>
<dbReference type="GO" id="GO:0004177">
    <property type="term" value="F:aminopeptidase activity"/>
    <property type="evidence" value="ECO:0007669"/>
    <property type="project" value="UniProtKB-KW"/>
</dbReference>
<evidence type="ECO:0000256" key="8">
    <source>
        <dbReference type="ARBA" id="ARBA00022670"/>
    </source>
</evidence>
<feature type="domain" description="AB hydrolase-1" evidence="12">
    <location>
        <begin position="72"/>
        <end position="191"/>
    </location>
</feature>
<reference evidence="13 14" key="1">
    <citation type="submission" date="2018-03" db="EMBL/GenBank/DDBJ databases">
        <title>Phenotypic and genomic properties of Cyclonatronum proteinivorum gen. nov., sp. nov., a haloalkaliphilic bacteroidete from soda lakes possessing Na+-translocating rhodopsin.</title>
        <authorList>
            <person name="Toshchakov S.V."/>
            <person name="Korzhenkov A."/>
            <person name="Samarov N.I."/>
            <person name="Kublanov I.V."/>
            <person name="Muntyan M.S."/>
            <person name="Sorokin D.Y."/>
        </authorList>
    </citation>
    <scope>NUCLEOTIDE SEQUENCE [LARGE SCALE GENOMIC DNA]</scope>
    <source>
        <strain evidence="13 14">Omega</strain>
    </source>
</reference>
<evidence type="ECO:0000256" key="11">
    <source>
        <dbReference type="SAM" id="Phobius"/>
    </source>
</evidence>
<feature type="transmembrane region" description="Helical" evidence="11">
    <location>
        <begin position="7"/>
        <end position="26"/>
    </location>
</feature>
<dbReference type="PRINTS" id="PR00793">
    <property type="entry name" value="PROAMNOPTASE"/>
</dbReference>
<organism evidence="13 14">
    <name type="scientific">Cyclonatronum proteinivorum</name>
    <dbReference type="NCBI Taxonomy" id="1457365"/>
    <lineage>
        <taxon>Bacteria</taxon>
        <taxon>Pseudomonadati</taxon>
        <taxon>Balneolota</taxon>
        <taxon>Balneolia</taxon>
        <taxon>Balneolales</taxon>
        <taxon>Cyclonatronaceae</taxon>
        <taxon>Cyclonatronum</taxon>
    </lineage>
</organism>
<keyword evidence="11" id="KW-0812">Transmembrane</keyword>
<dbReference type="PANTHER" id="PTHR43722">
    <property type="entry name" value="PROLINE IMINOPEPTIDASE"/>
    <property type="match status" value="1"/>
</dbReference>
<evidence type="ECO:0000256" key="3">
    <source>
        <dbReference type="ARBA" id="ARBA00010088"/>
    </source>
</evidence>
<sequence length="359" mass="40882">MHWLLKFFGILIAIIFISGSLFLLIFTRGSFFPHTDAIEPEEGRQPVAELTTVTLGGFEQHLLLRGHDDTKPVLLWLHGGPGTPQMPFAHAFGRELEEHFIVVHWDQRGAGKSNTADFDEASLTFEQQTADALELVHWLRERFGQDRIFLLGHSWGTRVGIALAAEHPELFYAWIGVSQVVDHGRATVMARDWLERRISLEERWTLGEIKIPAMQHDDYRRLAKIVERRGGGTDLPVSELIRIALRAPEYSMRDNLQLLTGMNRGGKPMHAQGIIKPYNLTEQIASLDIPAWFLNGRNDFNTPAALVREFYEQLEAPLKRYIIFPQAHTPFFASPELFVTTLIEMQAEVLAYHAEEGEP</sequence>